<proteinExistence type="predicted"/>
<evidence type="ECO:0000313" key="1">
    <source>
        <dbReference type="EMBL" id="NDK38883.1"/>
    </source>
</evidence>
<accession>A0ABX0ADC1</accession>
<keyword evidence="2" id="KW-1185">Reference proteome</keyword>
<dbReference type="EMBL" id="QOVG01000005">
    <property type="protein sequence ID" value="NDK38883.1"/>
    <property type="molecule type" value="Genomic_DNA"/>
</dbReference>
<protein>
    <submittedName>
        <fullName evidence="1">Uncharacterized protein</fullName>
    </submittedName>
</protein>
<gene>
    <name evidence="1" type="ORF">DT603_08530</name>
</gene>
<reference evidence="1 2" key="1">
    <citation type="submission" date="2018-07" db="EMBL/GenBank/DDBJ databases">
        <title>Whole genome Sequencing of Pseudoxanthomonas gei KCTC 32298 (T).</title>
        <authorList>
            <person name="Kumar S."/>
            <person name="Bansal K."/>
            <person name="Kaur A."/>
            <person name="Patil P."/>
            <person name="Sharma S."/>
            <person name="Patil P.B."/>
        </authorList>
    </citation>
    <scope>NUCLEOTIDE SEQUENCE [LARGE SCALE GENOMIC DNA]</scope>
    <source>
        <strain evidence="1 2">KCTC 32298</strain>
    </source>
</reference>
<organism evidence="1 2">
    <name type="scientific">Pseudoxanthomonas gei</name>
    <dbReference type="NCBI Taxonomy" id="1383030"/>
    <lineage>
        <taxon>Bacteria</taxon>
        <taxon>Pseudomonadati</taxon>
        <taxon>Pseudomonadota</taxon>
        <taxon>Gammaproteobacteria</taxon>
        <taxon>Lysobacterales</taxon>
        <taxon>Lysobacteraceae</taxon>
        <taxon>Pseudoxanthomonas</taxon>
    </lineage>
</organism>
<evidence type="ECO:0000313" key="2">
    <source>
        <dbReference type="Proteomes" id="UP001429354"/>
    </source>
</evidence>
<dbReference type="Proteomes" id="UP001429354">
    <property type="component" value="Unassembled WGS sequence"/>
</dbReference>
<sequence length="71" mass="7533">MQHPPRQPGGAIRGQACFVKARQVLAGWGLKKAAADVEAACSDPATYNTCLTPQVGKLFYALNAEFAKQGL</sequence>
<comment type="caution">
    <text evidence="1">The sequence shown here is derived from an EMBL/GenBank/DDBJ whole genome shotgun (WGS) entry which is preliminary data.</text>
</comment>
<name>A0ABX0ADC1_9GAMM</name>
<dbReference type="RefSeq" id="WP_162349463.1">
    <property type="nucleotide sequence ID" value="NZ_QOVG01000005.1"/>
</dbReference>